<sequence length="489" mass="56063">MLRDQFPGYYQPTKDNLEAIWRDATFIVDTNVLLNLYKFPQQARDDLFTVLEKLAGRLWIPFHVALEYQRNRVGVILEENEKFDSTVKQLEKAESELDQAVARLELGKRGLGIDPSPLTSALKDAISKIRESVDKARRNQLSVNHDDAVRDRLDKILGGNIGAPPKNQAELDKLLDDAATRYEKRIPPGFLDHGKSKNPNEAKYIHDGIEYTSEYGDLIIWRQIIQHANNQEIKNLVFVTGDRKEDWWARKLGQTLGPLPELTQEICRLSSVKMFWMYTVDQFLEMASKALHTPIDKSSIKEVKDIETAEFKNEIAKSIWQSLTLDAQLTKSLDSQTITQALELVNRLTTREKVHQAILYAASESDLAKMKNSIDEWVVRQKVDSEWIEVNPNVWPTYLFKDQLITRGLHISTGEFHSHAYDLIKCSRAVESGDINSATIIFTEMKPRSKILDSRFGDTREMEKNFPNVNCLYGSFDDQMNFSVPGIDN</sequence>
<reference evidence="3" key="1">
    <citation type="submission" date="2023-07" db="EMBL/GenBank/DDBJ databases">
        <title>A collection of bacterial strains from the Burkholderia cepacia Research Laboratory and Repository.</title>
        <authorList>
            <person name="Lipuma J."/>
            <person name="Spilker T."/>
            <person name="Caverly L."/>
        </authorList>
    </citation>
    <scope>NUCLEOTIDE SEQUENCE</scope>
    <source>
        <strain evidence="3">AU42020</strain>
    </source>
</reference>
<proteinExistence type="predicted"/>
<comment type="caution">
    <text evidence="3">The sequence shown here is derived from an EMBL/GenBank/DDBJ whole genome shotgun (WGS) entry which is preliminary data.</text>
</comment>
<evidence type="ECO:0000313" key="4">
    <source>
        <dbReference type="Proteomes" id="UP001171606"/>
    </source>
</evidence>
<dbReference type="RefSeq" id="WP_301755371.1">
    <property type="nucleotide sequence ID" value="NZ_JAUJSQ010000003.1"/>
</dbReference>
<evidence type="ECO:0000313" key="3">
    <source>
        <dbReference type="EMBL" id="MDN7932045.1"/>
    </source>
</evidence>
<feature type="coiled-coil region" evidence="1">
    <location>
        <begin position="76"/>
        <end position="110"/>
    </location>
</feature>
<keyword evidence="4" id="KW-1185">Reference proteome</keyword>
<name>A0ABT8PBD9_9BURK</name>
<feature type="domain" description="PIN like" evidence="2">
    <location>
        <begin position="26"/>
        <end position="262"/>
    </location>
</feature>
<organism evidence="3 4">
    <name type="scientific">Burkholderia metallica</name>
    <dbReference type="NCBI Taxonomy" id="488729"/>
    <lineage>
        <taxon>Bacteria</taxon>
        <taxon>Pseudomonadati</taxon>
        <taxon>Pseudomonadota</taxon>
        <taxon>Betaproteobacteria</taxon>
        <taxon>Burkholderiales</taxon>
        <taxon>Burkholderiaceae</taxon>
        <taxon>Burkholderia</taxon>
        <taxon>Burkholderia cepacia complex</taxon>
    </lineage>
</organism>
<evidence type="ECO:0000259" key="2">
    <source>
        <dbReference type="Pfam" id="PF18476"/>
    </source>
</evidence>
<dbReference type="InterPro" id="IPR041578">
    <property type="entry name" value="PIN_8"/>
</dbReference>
<keyword evidence="1" id="KW-0175">Coiled coil</keyword>
<gene>
    <name evidence="3" type="ORF">QZM52_12215</name>
</gene>
<dbReference type="Pfam" id="PF18476">
    <property type="entry name" value="PIN_8"/>
    <property type="match status" value="1"/>
</dbReference>
<protein>
    <submittedName>
        <fullName evidence="3">PIN domain-containing protein</fullName>
    </submittedName>
</protein>
<accession>A0ABT8PBD9</accession>
<evidence type="ECO:0000256" key="1">
    <source>
        <dbReference type="SAM" id="Coils"/>
    </source>
</evidence>
<dbReference type="Proteomes" id="UP001171606">
    <property type="component" value="Unassembled WGS sequence"/>
</dbReference>
<dbReference type="EMBL" id="JAUJSQ010000003">
    <property type="protein sequence ID" value="MDN7932045.1"/>
    <property type="molecule type" value="Genomic_DNA"/>
</dbReference>